<reference evidence="5 6" key="1">
    <citation type="journal article" date="2017" name="Front. Microbiol.">
        <title>Comparative Genomic Analysis of the Class Epsilonproteobacteria and Proposed Reclassification to Epsilonbacteraeota (phyl. nov.).</title>
        <authorList>
            <person name="Waite D.W."/>
            <person name="Vanwonterghem I."/>
            <person name="Rinke C."/>
            <person name="Parks D.H."/>
            <person name="Zhang Y."/>
            <person name="Takai K."/>
            <person name="Sievert S.M."/>
            <person name="Simon J."/>
            <person name="Campbell B.J."/>
            <person name="Hanson T.E."/>
            <person name="Woyke T."/>
            <person name="Klotz M.G."/>
            <person name="Hugenholtz P."/>
        </authorList>
    </citation>
    <scope>NUCLEOTIDE SEQUENCE [LARGE SCALE GENOMIC DNA]</scope>
    <source>
        <strain evidence="5">UBA11420</strain>
    </source>
</reference>
<evidence type="ECO:0000256" key="2">
    <source>
        <dbReference type="SAM" id="Coils"/>
    </source>
</evidence>
<dbReference type="InterPro" id="IPR006665">
    <property type="entry name" value="OmpA-like"/>
</dbReference>
<keyword evidence="5" id="KW-0969">Cilium</keyword>
<name>A0A2D3WFY6_9BACT</name>
<dbReference type="InterPro" id="IPR050330">
    <property type="entry name" value="Bact_OuterMem_StrucFunc"/>
</dbReference>
<keyword evidence="5" id="KW-0966">Cell projection</keyword>
<feature type="transmembrane region" description="Helical" evidence="3">
    <location>
        <begin position="20"/>
        <end position="41"/>
    </location>
</feature>
<evidence type="ECO:0000256" key="1">
    <source>
        <dbReference type="PROSITE-ProRule" id="PRU00473"/>
    </source>
</evidence>
<gene>
    <name evidence="5" type="ORF">CFH80_03910</name>
</gene>
<feature type="coiled-coil region" evidence="2">
    <location>
        <begin position="46"/>
        <end position="136"/>
    </location>
</feature>
<protein>
    <submittedName>
        <fullName evidence="5">Flagellar motor protein MotB</fullName>
    </submittedName>
</protein>
<dbReference type="SUPFAM" id="SSF103088">
    <property type="entry name" value="OmpA-like"/>
    <property type="match status" value="1"/>
</dbReference>
<organism evidence="5 6">
    <name type="scientific">Sulfurospirillum cavolei</name>
    <dbReference type="NCBI Taxonomy" id="366522"/>
    <lineage>
        <taxon>Bacteria</taxon>
        <taxon>Pseudomonadati</taxon>
        <taxon>Campylobacterota</taxon>
        <taxon>Epsilonproteobacteria</taxon>
        <taxon>Campylobacterales</taxon>
        <taxon>Sulfurospirillaceae</taxon>
        <taxon>Sulfurospirillum</taxon>
    </lineage>
</organism>
<dbReference type="PROSITE" id="PS51123">
    <property type="entry name" value="OMPA_2"/>
    <property type="match status" value="1"/>
</dbReference>
<dbReference type="PANTHER" id="PTHR30329">
    <property type="entry name" value="STATOR ELEMENT OF FLAGELLAR MOTOR COMPLEX"/>
    <property type="match status" value="1"/>
</dbReference>
<comment type="caution">
    <text evidence="5">The sequence shown here is derived from an EMBL/GenBank/DDBJ whole genome shotgun (WGS) entry which is preliminary data.</text>
</comment>
<evidence type="ECO:0000259" key="4">
    <source>
        <dbReference type="PROSITE" id="PS51123"/>
    </source>
</evidence>
<dbReference type="CDD" id="cd07185">
    <property type="entry name" value="OmpA_C-like"/>
    <property type="match status" value="1"/>
</dbReference>
<dbReference type="InterPro" id="IPR036737">
    <property type="entry name" value="OmpA-like_sf"/>
</dbReference>
<proteinExistence type="predicted"/>
<dbReference type="Pfam" id="PF00691">
    <property type="entry name" value="OmpA"/>
    <property type="match status" value="1"/>
</dbReference>
<evidence type="ECO:0000256" key="3">
    <source>
        <dbReference type="SAM" id="Phobius"/>
    </source>
</evidence>
<evidence type="ECO:0000313" key="6">
    <source>
        <dbReference type="Proteomes" id="UP000231638"/>
    </source>
</evidence>
<keyword evidence="3" id="KW-1133">Transmembrane helix</keyword>
<dbReference type="STRING" id="366522.GCA_001548055_01564"/>
<keyword evidence="3" id="KW-0812">Transmembrane</keyword>
<keyword evidence="5" id="KW-0282">Flagellum</keyword>
<dbReference type="EMBL" id="DLUG01000104">
    <property type="protein sequence ID" value="DAB36624.1"/>
    <property type="molecule type" value="Genomic_DNA"/>
</dbReference>
<dbReference type="GO" id="GO:0016020">
    <property type="term" value="C:membrane"/>
    <property type="evidence" value="ECO:0007669"/>
    <property type="project" value="UniProtKB-UniRule"/>
</dbReference>
<keyword evidence="1 3" id="KW-0472">Membrane</keyword>
<evidence type="ECO:0000313" key="5">
    <source>
        <dbReference type="EMBL" id="DAB36624.1"/>
    </source>
</evidence>
<sequence>MRYRSSKSSDQNFWVSYADLMAGLLFVFILLIGAIVVKYVYVQTDLKGIKNDLEAQTRVLRQSQEELLRQKQDFLRLKTDMNATSASLQIAQELLMQKESDLNESNAKLQLSDREIENLKKLLLDTELARDEVKGELVASQMELGTTTQTLKLKEGELALLSAKLLESTAAHQQLVDDLNVTKARIKNLTGLRIKVVQELKNKLGKKINIDPNSGAIRLPSGVLFDVGSYEIKPEAKARLKETLQPYLDVLLNDASIRENIDHIMIEGHTDSDGTYMHNLDLSQKRAYAVMALIYSWDESKNALLQRYVSAIGRSYSDRIFKNGIEDKDASRRIEIKFSLSNKQAIQEIETFLQRKNE</sequence>
<feature type="domain" description="OmpA-like" evidence="4">
    <location>
        <begin position="212"/>
        <end position="342"/>
    </location>
</feature>
<dbReference type="Proteomes" id="UP000231638">
    <property type="component" value="Unassembled WGS sequence"/>
</dbReference>
<dbReference type="Gene3D" id="3.30.1330.60">
    <property type="entry name" value="OmpA-like domain"/>
    <property type="match status" value="1"/>
</dbReference>
<keyword evidence="2" id="KW-0175">Coiled coil</keyword>
<accession>A0A2D3WFY6</accession>
<dbReference type="PANTHER" id="PTHR30329:SF20">
    <property type="entry name" value="EXPORTED PROTEIN"/>
    <property type="match status" value="1"/>
</dbReference>
<dbReference type="AlphaFoldDB" id="A0A2D3WFY6"/>